<feature type="transmembrane region" description="Helical" evidence="1">
    <location>
        <begin position="23"/>
        <end position="48"/>
    </location>
</feature>
<feature type="transmembrane region" description="Helical" evidence="1">
    <location>
        <begin position="60"/>
        <end position="79"/>
    </location>
</feature>
<comment type="caution">
    <text evidence="2">The sequence shown here is derived from an EMBL/GenBank/DDBJ whole genome shotgun (WGS) entry which is preliminary data.</text>
</comment>
<keyword evidence="1" id="KW-1133">Transmembrane helix</keyword>
<dbReference type="PROSITE" id="PS51257">
    <property type="entry name" value="PROKAR_LIPOPROTEIN"/>
    <property type="match status" value="1"/>
</dbReference>
<accession>A0ABU9J792</accession>
<evidence type="ECO:0000313" key="2">
    <source>
        <dbReference type="EMBL" id="MEL3918453.1"/>
    </source>
</evidence>
<dbReference type="RefSeq" id="WP_342016730.1">
    <property type="nucleotide sequence ID" value="NZ_JAVTII010000001.1"/>
</dbReference>
<protein>
    <submittedName>
        <fullName evidence="2">Uncharacterized protein</fullName>
    </submittedName>
</protein>
<dbReference type="EMBL" id="JAZDDP010000001">
    <property type="protein sequence ID" value="MEL3918453.1"/>
    <property type="molecule type" value="Genomic_DNA"/>
</dbReference>
<organism evidence="2 3">
    <name type="scientific">Aeromonas enteropelogenes</name>
    <name type="common">Aeromonas trota</name>
    <dbReference type="NCBI Taxonomy" id="29489"/>
    <lineage>
        <taxon>Bacteria</taxon>
        <taxon>Pseudomonadati</taxon>
        <taxon>Pseudomonadota</taxon>
        <taxon>Gammaproteobacteria</taxon>
        <taxon>Aeromonadales</taxon>
        <taxon>Aeromonadaceae</taxon>
        <taxon>Aeromonas</taxon>
    </lineage>
</organism>
<keyword evidence="1" id="KW-0812">Transmembrane</keyword>
<name>A0ABU9J792_AEREN</name>
<evidence type="ECO:0000313" key="3">
    <source>
        <dbReference type="Proteomes" id="UP001491613"/>
    </source>
</evidence>
<sequence length="105" mass="11319">MMHKLAEGADKGGLVQQGVAKGVLLVLWLAMAACPLLLTMAIAILAGWSWLGDEGLLQHWPRLLLAGALIGGVAGCWLAERVRLNDGLLACYARLMNNPELNRHH</sequence>
<reference evidence="2 3" key="1">
    <citation type="submission" date="2024-01" db="EMBL/GenBank/DDBJ databases">
        <title>Horizontal gene transfer in Aeromonas trota.</title>
        <authorList>
            <person name="Otero Olarra J.E."/>
            <person name="Perez Valdespino A."/>
        </authorList>
    </citation>
    <scope>NUCLEOTIDE SEQUENCE [LARGE SCALE GENOMIC DNA]</scope>
    <source>
        <strain evidence="2 3">9.1</strain>
    </source>
</reference>
<keyword evidence="1" id="KW-0472">Membrane</keyword>
<gene>
    <name evidence="2" type="ORF">V1482_03395</name>
</gene>
<dbReference type="Proteomes" id="UP001491613">
    <property type="component" value="Unassembled WGS sequence"/>
</dbReference>
<keyword evidence="3" id="KW-1185">Reference proteome</keyword>
<evidence type="ECO:0000256" key="1">
    <source>
        <dbReference type="SAM" id="Phobius"/>
    </source>
</evidence>
<proteinExistence type="predicted"/>